<organism evidence="2">
    <name type="scientific">Ditylum brightwellii</name>
    <dbReference type="NCBI Taxonomy" id="49249"/>
    <lineage>
        <taxon>Eukaryota</taxon>
        <taxon>Sar</taxon>
        <taxon>Stramenopiles</taxon>
        <taxon>Ochrophyta</taxon>
        <taxon>Bacillariophyta</taxon>
        <taxon>Mediophyceae</taxon>
        <taxon>Lithodesmiophycidae</taxon>
        <taxon>Lithodesmiales</taxon>
        <taxon>Lithodesmiaceae</taxon>
        <taxon>Ditylum</taxon>
    </lineage>
</organism>
<name>A0A7S1VXI5_9STRA</name>
<evidence type="ECO:0000313" key="2">
    <source>
        <dbReference type="EMBL" id="CAD9314262.1"/>
    </source>
</evidence>
<dbReference type="EMBL" id="HBGN01001045">
    <property type="protein sequence ID" value="CAD9314262.1"/>
    <property type="molecule type" value="Transcribed_RNA"/>
</dbReference>
<dbReference type="AlphaFoldDB" id="A0A7S1VXI5"/>
<accession>A0A7S1VXI5</accession>
<reference evidence="2" key="1">
    <citation type="submission" date="2021-01" db="EMBL/GenBank/DDBJ databases">
        <authorList>
            <person name="Corre E."/>
            <person name="Pelletier E."/>
            <person name="Niang G."/>
            <person name="Scheremetjew M."/>
            <person name="Finn R."/>
            <person name="Kale V."/>
            <person name="Holt S."/>
            <person name="Cochrane G."/>
            <person name="Meng A."/>
            <person name="Brown T."/>
            <person name="Cohen L."/>
        </authorList>
    </citation>
    <scope>NUCLEOTIDE SEQUENCE</scope>
    <source>
        <strain evidence="2">Pop2</strain>
    </source>
</reference>
<protein>
    <submittedName>
        <fullName evidence="2">Uncharacterized protein</fullName>
    </submittedName>
</protein>
<feature type="region of interest" description="Disordered" evidence="1">
    <location>
        <begin position="1"/>
        <end position="53"/>
    </location>
</feature>
<evidence type="ECO:0000256" key="1">
    <source>
        <dbReference type="SAM" id="MobiDB-lite"/>
    </source>
</evidence>
<sequence length="263" mass="28627">MHRLKKNQKKESSPSKSTPDFYAMDKISPLPPLDNSEAPVDKTSRRLSLTSPSIGMTALDHNRTKALSPLNQVSQLPSLPTVGVNRPSMNRVALNHSEANELSLLSQAPQMSPLLTAGPNQLGNAQLASYLLNRQQGQQLGQLALPLNHVFNHDTLIANQIFAEQQRQMSLSLPTNLYNNFFLSRSEAIASVGRVPSANTVENALLNVSNLQGRNSASNITENVLLNDSNAIAALDFLKSLQQQGLPSISRSDCANVFPASRR</sequence>
<proteinExistence type="predicted"/>
<gene>
    <name evidence="2" type="ORF">DBRI1063_LOCUS668</name>
</gene>